<accession>A0AAN6VQT7</accession>
<comment type="caution">
    <text evidence="1">The sequence shown here is derived from an EMBL/GenBank/DDBJ whole genome shotgun (WGS) entry which is preliminary data.</text>
</comment>
<protein>
    <submittedName>
        <fullName evidence="1">Uncharacterized protein</fullName>
    </submittedName>
</protein>
<evidence type="ECO:0000313" key="2">
    <source>
        <dbReference type="Proteomes" id="UP001302745"/>
    </source>
</evidence>
<dbReference type="EMBL" id="MU856905">
    <property type="protein sequence ID" value="KAK4154681.1"/>
    <property type="molecule type" value="Genomic_DNA"/>
</dbReference>
<gene>
    <name evidence="1" type="ORF">C8A00DRAFT_32501</name>
</gene>
<dbReference type="Proteomes" id="UP001302745">
    <property type="component" value="Unassembled WGS sequence"/>
</dbReference>
<organism evidence="1 2">
    <name type="scientific">Chaetomidium leptoderma</name>
    <dbReference type="NCBI Taxonomy" id="669021"/>
    <lineage>
        <taxon>Eukaryota</taxon>
        <taxon>Fungi</taxon>
        <taxon>Dikarya</taxon>
        <taxon>Ascomycota</taxon>
        <taxon>Pezizomycotina</taxon>
        <taxon>Sordariomycetes</taxon>
        <taxon>Sordariomycetidae</taxon>
        <taxon>Sordariales</taxon>
        <taxon>Chaetomiaceae</taxon>
        <taxon>Chaetomidium</taxon>
    </lineage>
</organism>
<dbReference type="AlphaFoldDB" id="A0AAN6VQT7"/>
<name>A0AAN6VQT7_9PEZI</name>
<proteinExistence type="predicted"/>
<reference evidence="1" key="2">
    <citation type="submission" date="2023-05" db="EMBL/GenBank/DDBJ databases">
        <authorList>
            <consortium name="Lawrence Berkeley National Laboratory"/>
            <person name="Steindorff A."/>
            <person name="Hensen N."/>
            <person name="Bonometti L."/>
            <person name="Westerberg I."/>
            <person name="Brannstrom I.O."/>
            <person name="Guillou S."/>
            <person name="Cros-Aarteil S."/>
            <person name="Calhoun S."/>
            <person name="Haridas S."/>
            <person name="Kuo A."/>
            <person name="Mondo S."/>
            <person name="Pangilinan J."/>
            <person name="Riley R."/>
            <person name="Labutti K."/>
            <person name="Andreopoulos B."/>
            <person name="Lipzen A."/>
            <person name="Chen C."/>
            <person name="Yanf M."/>
            <person name="Daum C."/>
            <person name="Ng V."/>
            <person name="Clum A."/>
            <person name="Ohm R."/>
            <person name="Martin F."/>
            <person name="Silar P."/>
            <person name="Natvig D."/>
            <person name="Lalanne C."/>
            <person name="Gautier V."/>
            <person name="Ament-Velasquez S.L."/>
            <person name="Kruys A."/>
            <person name="Hutchinson M.I."/>
            <person name="Powell A.J."/>
            <person name="Barry K."/>
            <person name="Miller A.N."/>
            <person name="Grigoriev I.V."/>
            <person name="Debuchy R."/>
            <person name="Gladieux P."/>
            <person name="Thoren M.H."/>
            <person name="Johannesson H."/>
        </authorList>
    </citation>
    <scope>NUCLEOTIDE SEQUENCE</scope>
    <source>
        <strain evidence="1">CBS 538.74</strain>
    </source>
</reference>
<keyword evidence="2" id="KW-1185">Reference proteome</keyword>
<reference evidence="1" key="1">
    <citation type="journal article" date="2023" name="Mol. Phylogenet. Evol.">
        <title>Genome-scale phylogeny and comparative genomics of the fungal order Sordariales.</title>
        <authorList>
            <person name="Hensen N."/>
            <person name="Bonometti L."/>
            <person name="Westerberg I."/>
            <person name="Brannstrom I.O."/>
            <person name="Guillou S."/>
            <person name="Cros-Aarteil S."/>
            <person name="Calhoun S."/>
            <person name="Haridas S."/>
            <person name="Kuo A."/>
            <person name="Mondo S."/>
            <person name="Pangilinan J."/>
            <person name="Riley R."/>
            <person name="LaButti K."/>
            <person name="Andreopoulos B."/>
            <person name="Lipzen A."/>
            <person name="Chen C."/>
            <person name="Yan M."/>
            <person name="Daum C."/>
            <person name="Ng V."/>
            <person name="Clum A."/>
            <person name="Steindorff A."/>
            <person name="Ohm R.A."/>
            <person name="Martin F."/>
            <person name="Silar P."/>
            <person name="Natvig D.O."/>
            <person name="Lalanne C."/>
            <person name="Gautier V."/>
            <person name="Ament-Velasquez S.L."/>
            <person name="Kruys A."/>
            <person name="Hutchinson M.I."/>
            <person name="Powell A.J."/>
            <person name="Barry K."/>
            <person name="Miller A.N."/>
            <person name="Grigoriev I.V."/>
            <person name="Debuchy R."/>
            <person name="Gladieux P."/>
            <person name="Hiltunen Thoren M."/>
            <person name="Johannesson H."/>
        </authorList>
    </citation>
    <scope>NUCLEOTIDE SEQUENCE</scope>
    <source>
        <strain evidence="1">CBS 538.74</strain>
    </source>
</reference>
<evidence type="ECO:0000313" key="1">
    <source>
        <dbReference type="EMBL" id="KAK4154681.1"/>
    </source>
</evidence>
<sequence>MGKCPNKCGKDTTETAGFVVKSVSCGSCPNNQGWSRCGGCTRGPRDIVLKCCGRCSPAGKIECLICKGKGTRKVNEVCRGTHKKK</sequence>